<feature type="compositionally biased region" description="Basic and acidic residues" evidence="1">
    <location>
        <begin position="68"/>
        <end position="93"/>
    </location>
</feature>
<keyword evidence="3" id="KW-1185">Reference proteome</keyword>
<feature type="region of interest" description="Disordered" evidence="1">
    <location>
        <begin position="1"/>
        <end position="25"/>
    </location>
</feature>
<organism evidence="2 3">
    <name type="scientific">Venturia nashicola</name>
    <dbReference type="NCBI Taxonomy" id="86259"/>
    <lineage>
        <taxon>Eukaryota</taxon>
        <taxon>Fungi</taxon>
        <taxon>Dikarya</taxon>
        <taxon>Ascomycota</taxon>
        <taxon>Pezizomycotina</taxon>
        <taxon>Dothideomycetes</taxon>
        <taxon>Pleosporomycetidae</taxon>
        <taxon>Venturiales</taxon>
        <taxon>Venturiaceae</taxon>
        <taxon>Venturia</taxon>
    </lineage>
</organism>
<dbReference type="EMBL" id="SNSC02000014">
    <property type="protein sequence ID" value="TID18290.1"/>
    <property type="molecule type" value="Genomic_DNA"/>
</dbReference>
<dbReference type="AlphaFoldDB" id="A0A4Z1P2F7"/>
<feature type="region of interest" description="Disordered" evidence="1">
    <location>
        <begin position="66"/>
        <end position="105"/>
    </location>
</feature>
<evidence type="ECO:0000313" key="3">
    <source>
        <dbReference type="Proteomes" id="UP000298493"/>
    </source>
</evidence>
<name>A0A4Z1P2F7_9PEZI</name>
<reference evidence="2 3" key="1">
    <citation type="submission" date="2019-04" db="EMBL/GenBank/DDBJ databases">
        <title>High contiguity whole genome sequence and gene annotation resource for two Venturia nashicola isolates.</title>
        <authorList>
            <person name="Prokchorchik M."/>
            <person name="Won K."/>
            <person name="Lee Y."/>
            <person name="Choi E.D."/>
            <person name="Segonzac C."/>
            <person name="Sohn K.H."/>
        </authorList>
    </citation>
    <scope>NUCLEOTIDE SEQUENCE [LARGE SCALE GENOMIC DNA]</scope>
    <source>
        <strain evidence="2 3">PRI2</strain>
    </source>
</reference>
<accession>A0A4Z1P2F7</accession>
<comment type="caution">
    <text evidence="2">The sequence shown here is derived from an EMBL/GenBank/DDBJ whole genome shotgun (WGS) entry which is preliminary data.</text>
</comment>
<dbReference type="Proteomes" id="UP000298493">
    <property type="component" value="Unassembled WGS sequence"/>
</dbReference>
<proteinExistence type="predicted"/>
<sequence>MGIPIHVRDECADRRDTDKSTEEDNLHLHTTELMHLSLTLAPNAPPPPLFYMRAWILSCKPASANTKCDAKMRKSGKTESIRRAKVKETRGGERQQGQRQNETTK</sequence>
<protein>
    <submittedName>
        <fullName evidence="2">Uncharacterized protein</fullName>
    </submittedName>
</protein>
<feature type="compositionally biased region" description="Low complexity" evidence="1">
    <location>
        <begin position="95"/>
        <end position="105"/>
    </location>
</feature>
<gene>
    <name evidence="2" type="ORF">E6O75_ATG06366</name>
</gene>
<evidence type="ECO:0000313" key="2">
    <source>
        <dbReference type="EMBL" id="TID18290.1"/>
    </source>
</evidence>
<evidence type="ECO:0000256" key="1">
    <source>
        <dbReference type="SAM" id="MobiDB-lite"/>
    </source>
</evidence>